<keyword evidence="2" id="KW-1185">Reference proteome</keyword>
<organism evidence="1 2">
    <name type="scientific">uncultured phage cr6_1</name>
    <dbReference type="NCBI Taxonomy" id="2772085"/>
    <lineage>
        <taxon>Viruses</taxon>
        <taxon>Duplodnaviria</taxon>
        <taxon>Heunggongvirae</taxon>
        <taxon>Uroviricota</taxon>
        <taxon>Caudoviricetes</taxon>
        <taxon>Crassvirales</taxon>
        <taxon>Suoliviridae</taxon>
        <taxon>Bearivirinae</taxon>
        <taxon>Afonbuvirus</taxon>
        <taxon>Afonbuvirus faecalis</taxon>
    </lineage>
</organism>
<dbReference type="GeneID" id="65131132"/>
<dbReference type="Proteomes" id="UP000593734">
    <property type="component" value="Segment"/>
</dbReference>
<reference evidence="1 2" key="1">
    <citation type="submission" date="2020-07" db="EMBL/GenBank/DDBJ databases">
        <title>Taxonomic proposal: Crassvirales, a new order of highly abundant and diverse bacterial viruses.</title>
        <authorList>
            <person name="Shkoporov A.N."/>
            <person name="Stockdale S.R."/>
            <person name="Guerin E."/>
            <person name="Ross R.P."/>
            <person name="Hill C."/>
        </authorList>
    </citation>
    <scope>NUCLEOTIDE SEQUENCE [LARGE SCALE GENOMIC DNA]</scope>
</reference>
<sequence>MNNKCYPIALDNNFNPVPLESRNTIRSGYFIEEESEVYINGEHKYTVKPGDVIINFYGIEDRYGESEYFLVPRELFGDYFVRLEKYKASKQSEINNEELCCDCCESIR</sequence>
<evidence type="ECO:0000313" key="2">
    <source>
        <dbReference type="Proteomes" id="UP000593734"/>
    </source>
</evidence>
<dbReference type="EMBL" id="MT774401">
    <property type="protein sequence ID" value="QOR57200.1"/>
    <property type="molecule type" value="Genomic_DNA"/>
</dbReference>
<accession>A0A7M1RVY3</accession>
<name>A0A7M1RVY3_9CAUD</name>
<protein>
    <submittedName>
        <fullName evidence="1">Uncharacterized protein</fullName>
    </submittedName>
</protein>
<dbReference type="KEGG" id="vg:65131132"/>
<proteinExistence type="predicted"/>
<dbReference type="RefSeq" id="YP_010112652.1">
    <property type="nucleotide sequence ID" value="NC_055894.1"/>
</dbReference>
<evidence type="ECO:0000313" key="1">
    <source>
        <dbReference type="EMBL" id="QOR57200.1"/>
    </source>
</evidence>